<reference evidence="1" key="1">
    <citation type="submission" date="2022-10" db="EMBL/GenBank/DDBJ databases">
        <title>Culturing micro-colonial fungi from biological soil crusts in the Mojave desert and describing Neophaeococcomyces mojavensis, and introducing the new genera and species Taxawa tesnikishii.</title>
        <authorList>
            <person name="Kurbessoian T."/>
            <person name="Stajich J.E."/>
        </authorList>
    </citation>
    <scope>NUCLEOTIDE SEQUENCE</scope>
    <source>
        <strain evidence="1">JES_112</strain>
    </source>
</reference>
<keyword evidence="2" id="KW-1185">Reference proteome</keyword>
<protein>
    <submittedName>
        <fullName evidence="1">Uncharacterized protein</fullName>
    </submittedName>
</protein>
<organism evidence="1 2">
    <name type="scientific">Neophaeococcomyces mojaviensis</name>
    <dbReference type="NCBI Taxonomy" id="3383035"/>
    <lineage>
        <taxon>Eukaryota</taxon>
        <taxon>Fungi</taxon>
        <taxon>Dikarya</taxon>
        <taxon>Ascomycota</taxon>
        <taxon>Pezizomycotina</taxon>
        <taxon>Eurotiomycetes</taxon>
        <taxon>Chaetothyriomycetidae</taxon>
        <taxon>Chaetothyriales</taxon>
        <taxon>Chaetothyriales incertae sedis</taxon>
        <taxon>Neophaeococcomyces</taxon>
    </lineage>
</organism>
<gene>
    <name evidence="1" type="ORF">H2198_000851</name>
</gene>
<dbReference type="EMBL" id="JAPDRQ010000009">
    <property type="protein sequence ID" value="KAJ9663334.1"/>
    <property type="molecule type" value="Genomic_DNA"/>
</dbReference>
<accession>A0ACC3AIH5</accession>
<proteinExistence type="predicted"/>
<sequence>MATRDQHGSQPKRRKYTAWPNRPGMMNFNLFDGLSETPYQNSKKRKSTYCAPAIEDAEDISQKISIQGELANIGPEEHSALGIAEMDTPEQTHNAKRCDSPPLSCGSQNFSWTSHTPQQDALPEAAKCIEPVNQATTPHEKLSNEQRQELLAMHRVLLNKHHDFFTTGRHPTTSWELRKLVSKYTAPRRLLKRNLQPLLEALRQHAKDAPERVYTMFDITFGMLNRLMKEVPYVSSEWKDCNMIAKSLHHYVSALRQGGVIIPESQTELWSRRLCYGTINQDDIECSKRLRTFLCEPSTDSNSQTQLLTPPPSEGEMEEDLLHDLHFKFGDTFWAFVAGWYEIGTMIAKNTQDFYMVFVFLPWAASSMC</sequence>
<name>A0ACC3AIH5_9EURO</name>
<dbReference type="Proteomes" id="UP001172386">
    <property type="component" value="Unassembled WGS sequence"/>
</dbReference>
<evidence type="ECO:0000313" key="1">
    <source>
        <dbReference type="EMBL" id="KAJ9663334.1"/>
    </source>
</evidence>
<evidence type="ECO:0000313" key="2">
    <source>
        <dbReference type="Proteomes" id="UP001172386"/>
    </source>
</evidence>
<comment type="caution">
    <text evidence="1">The sequence shown here is derived from an EMBL/GenBank/DDBJ whole genome shotgun (WGS) entry which is preliminary data.</text>
</comment>